<dbReference type="OrthoDB" id="1884734at2759"/>
<feature type="domain" description="MROH2B-like N-terminal HEAT-repeats" evidence="2">
    <location>
        <begin position="77"/>
        <end position="142"/>
    </location>
</feature>
<dbReference type="STRING" id="372326.A0A1V4KRE2"/>
<dbReference type="Pfam" id="PF23221">
    <property type="entry name" value="HEAT_MROH2B_1st"/>
    <property type="match status" value="1"/>
</dbReference>
<dbReference type="AlphaFoldDB" id="A0A1V4KRE2"/>
<dbReference type="Proteomes" id="UP000190648">
    <property type="component" value="Unassembled WGS sequence"/>
</dbReference>
<evidence type="ECO:0000313" key="3">
    <source>
        <dbReference type="EMBL" id="OPJ86999.1"/>
    </source>
</evidence>
<dbReference type="EMBL" id="LSYS01001983">
    <property type="protein sequence ID" value="OPJ86999.1"/>
    <property type="molecule type" value="Genomic_DNA"/>
</dbReference>
<organism evidence="3 4">
    <name type="scientific">Patagioenas fasciata monilis</name>
    <dbReference type="NCBI Taxonomy" id="372326"/>
    <lineage>
        <taxon>Eukaryota</taxon>
        <taxon>Metazoa</taxon>
        <taxon>Chordata</taxon>
        <taxon>Craniata</taxon>
        <taxon>Vertebrata</taxon>
        <taxon>Euteleostomi</taxon>
        <taxon>Archelosauria</taxon>
        <taxon>Archosauria</taxon>
        <taxon>Dinosauria</taxon>
        <taxon>Saurischia</taxon>
        <taxon>Theropoda</taxon>
        <taxon>Coelurosauria</taxon>
        <taxon>Aves</taxon>
        <taxon>Neognathae</taxon>
        <taxon>Neoaves</taxon>
        <taxon>Columbimorphae</taxon>
        <taxon>Columbiformes</taxon>
        <taxon>Columbidae</taxon>
        <taxon>Patagioenas</taxon>
    </lineage>
</organism>
<evidence type="ECO:0000313" key="4">
    <source>
        <dbReference type="Proteomes" id="UP000190648"/>
    </source>
</evidence>
<protein>
    <recommendedName>
        <fullName evidence="2">MROH2B-like N-terminal HEAT-repeats domain-containing protein</fullName>
    </recommendedName>
</protein>
<sequence length="143" mass="15244">MIGGASMARPSSAHLFNPCHHPCSLKALLFGYISIMDLLPSSSNVIGRPDSSTDFRAVVARQRAPLKDETGGSQQRPQGDEVETYRALESVLQQDNGCLTSSVVNHLIAEVSSDMQAAQGVADDVKAAASNILVALARCHFHL</sequence>
<evidence type="ECO:0000259" key="2">
    <source>
        <dbReference type="Pfam" id="PF23221"/>
    </source>
</evidence>
<proteinExistence type="predicted"/>
<dbReference type="InterPro" id="IPR056282">
    <property type="entry name" value="MROH2B-like_N_HEAT"/>
</dbReference>
<name>A0A1V4KRE2_PATFA</name>
<evidence type="ECO:0000256" key="1">
    <source>
        <dbReference type="SAM" id="MobiDB-lite"/>
    </source>
</evidence>
<keyword evidence="4" id="KW-1185">Reference proteome</keyword>
<feature type="region of interest" description="Disordered" evidence="1">
    <location>
        <begin position="62"/>
        <end position="81"/>
    </location>
</feature>
<comment type="caution">
    <text evidence="3">The sequence shown here is derived from an EMBL/GenBank/DDBJ whole genome shotgun (WGS) entry which is preliminary data.</text>
</comment>
<reference evidence="3 4" key="1">
    <citation type="submission" date="2016-02" db="EMBL/GenBank/DDBJ databases">
        <title>Band-tailed pigeon sequencing and assembly.</title>
        <authorList>
            <person name="Soares A.E."/>
            <person name="Novak B.J."/>
            <person name="Rice E.S."/>
            <person name="O'Connell B."/>
            <person name="Chang D."/>
            <person name="Weber S."/>
            <person name="Shapiro B."/>
        </authorList>
    </citation>
    <scope>NUCLEOTIDE SEQUENCE [LARGE SCALE GENOMIC DNA]</scope>
    <source>
        <strain evidence="3">BTP2013</strain>
        <tissue evidence="3">Blood</tissue>
    </source>
</reference>
<gene>
    <name evidence="3" type="ORF">AV530_006207</name>
</gene>
<accession>A0A1V4KRE2</accession>